<name>A0ABW2L0L6_9PROT</name>
<dbReference type="Pfam" id="PF19290">
    <property type="entry name" value="PmbA_TldD_2nd"/>
    <property type="match status" value="1"/>
</dbReference>
<dbReference type="PANTHER" id="PTHR43421">
    <property type="entry name" value="METALLOPROTEASE PMBA"/>
    <property type="match status" value="1"/>
</dbReference>
<organism evidence="6 7">
    <name type="scientific">Rhodocista pekingensis</name>
    <dbReference type="NCBI Taxonomy" id="201185"/>
    <lineage>
        <taxon>Bacteria</taxon>
        <taxon>Pseudomonadati</taxon>
        <taxon>Pseudomonadota</taxon>
        <taxon>Alphaproteobacteria</taxon>
        <taxon>Rhodospirillales</taxon>
        <taxon>Azospirillaceae</taxon>
        <taxon>Rhodocista</taxon>
    </lineage>
</organism>
<dbReference type="InterPro" id="IPR045570">
    <property type="entry name" value="Metalloprtase-TldD/E_cen_dom"/>
</dbReference>
<evidence type="ECO:0000259" key="5">
    <source>
        <dbReference type="Pfam" id="PF19290"/>
    </source>
</evidence>
<feature type="domain" description="Metalloprotease TldD/E N-terminal" evidence="3">
    <location>
        <begin position="30"/>
        <end position="94"/>
    </location>
</feature>
<dbReference type="EMBL" id="JBHTCM010000027">
    <property type="protein sequence ID" value="MFC7335135.1"/>
    <property type="molecule type" value="Genomic_DNA"/>
</dbReference>
<dbReference type="InterPro" id="IPR036059">
    <property type="entry name" value="TldD/PmbA_sf"/>
</dbReference>
<dbReference type="Proteomes" id="UP001596456">
    <property type="component" value="Unassembled WGS sequence"/>
</dbReference>
<dbReference type="InterPro" id="IPR045569">
    <property type="entry name" value="Metalloprtase-TldD/E_C"/>
</dbReference>
<accession>A0ABW2L0L6</accession>
<dbReference type="Gene3D" id="3.30.2290.10">
    <property type="entry name" value="PmbA/TldD superfamily"/>
    <property type="match status" value="1"/>
</dbReference>
<dbReference type="SUPFAM" id="SSF111283">
    <property type="entry name" value="Putative modulator of DNA gyrase, PmbA/TldD"/>
    <property type="match status" value="1"/>
</dbReference>
<feature type="domain" description="Metalloprotease TldD/E central" evidence="5">
    <location>
        <begin position="124"/>
        <end position="227"/>
    </location>
</feature>
<comment type="caution">
    <text evidence="6">The sequence shown here is derived from an EMBL/GenBank/DDBJ whole genome shotgun (WGS) entry which is preliminary data.</text>
</comment>
<dbReference type="InterPro" id="IPR035068">
    <property type="entry name" value="TldD/PmbA_N"/>
</dbReference>
<evidence type="ECO:0000256" key="1">
    <source>
        <dbReference type="ARBA" id="ARBA00005836"/>
    </source>
</evidence>
<evidence type="ECO:0000256" key="2">
    <source>
        <dbReference type="SAM" id="MobiDB-lite"/>
    </source>
</evidence>
<sequence length="451" mass="47635">MPGPTDSRPDAASVLEDLIRLARTAGADAADALLVDSAALSLSMRLGRPESLERSESGDIGLRVFVGRRMAVVSSTDRSPAMLRELAERAVAMARTVPEDPFCGLADPDAVARDWPDLDLCDAYEPSAEELIDAARRVEEAALAVEGVSNSDGADGSWSRSAVALAASNGFFGGYSVSRRSLSVSVLAGSGTGMERDYDYHSTVYGADLRAPEEIGRRAGERAVARLNPRKVRSRQVPVVYDPRVAGGLLGHLAGAISGSAIARGTSFLKDRLNQPVFAPGIEVVDDPGVRRGLRSKPFDAEGLRPQRRAIIADGVLTTWIMDLRSSRQLGLASTGHASRGTGGPPSPSPTNLFLSPGTLSPEVLMADIEEGFYITSLMGQGVNGVTGDYSRGASGFWIEGGRIAYPVSEVTVAGNLKEMFRNLTPASDLELRHGIDAPTVRIEGMTVAGT</sequence>
<reference evidence="7" key="1">
    <citation type="journal article" date="2019" name="Int. J. Syst. Evol. Microbiol.">
        <title>The Global Catalogue of Microorganisms (GCM) 10K type strain sequencing project: providing services to taxonomists for standard genome sequencing and annotation.</title>
        <authorList>
            <consortium name="The Broad Institute Genomics Platform"/>
            <consortium name="The Broad Institute Genome Sequencing Center for Infectious Disease"/>
            <person name="Wu L."/>
            <person name="Ma J."/>
        </authorList>
    </citation>
    <scope>NUCLEOTIDE SEQUENCE [LARGE SCALE GENOMIC DNA]</scope>
    <source>
        <strain evidence="7">CGMCC 1.16275</strain>
    </source>
</reference>
<evidence type="ECO:0000313" key="7">
    <source>
        <dbReference type="Proteomes" id="UP001596456"/>
    </source>
</evidence>
<proteinExistence type="inferred from homology"/>
<dbReference type="Pfam" id="PF19289">
    <property type="entry name" value="PmbA_TldD_3rd"/>
    <property type="match status" value="1"/>
</dbReference>
<feature type="region of interest" description="Disordered" evidence="2">
    <location>
        <begin position="332"/>
        <end position="353"/>
    </location>
</feature>
<evidence type="ECO:0000313" key="6">
    <source>
        <dbReference type="EMBL" id="MFC7335135.1"/>
    </source>
</evidence>
<dbReference type="Pfam" id="PF01523">
    <property type="entry name" value="PmbA_TldD_1st"/>
    <property type="match status" value="1"/>
</dbReference>
<gene>
    <name evidence="6" type="ORF">ACFQPS_18350</name>
</gene>
<dbReference type="InterPro" id="IPR002510">
    <property type="entry name" value="Metalloprtase-TldD/E_N"/>
</dbReference>
<protein>
    <submittedName>
        <fullName evidence="6">TldD/PmbA family protein</fullName>
    </submittedName>
</protein>
<keyword evidence="7" id="KW-1185">Reference proteome</keyword>
<dbReference type="PANTHER" id="PTHR43421:SF1">
    <property type="entry name" value="METALLOPROTEASE PMBA"/>
    <property type="match status" value="1"/>
</dbReference>
<evidence type="ECO:0000259" key="4">
    <source>
        <dbReference type="Pfam" id="PF19289"/>
    </source>
</evidence>
<dbReference type="RefSeq" id="WP_377360673.1">
    <property type="nucleotide sequence ID" value="NZ_JBHTCM010000027.1"/>
</dbReference>
<evidence type="ECO:0000259" key="3">
    <source>
        <dbReference type="Pfam" id="PF01523"/>
    </source>
</evidence>
<comment type="similarity">
    <text evidence="1">Belongs to the peptidase U62 family.</text>
</comment>
<dbReference type="InterPro" id="IPR047657">
    <property type="entry name" value="PmbA"/>
</dbReference>
<feature type="domain" description="Metalloprotease TldD/E C-terminal" evidence="4">
    <location>
        <begin position="235"/>
        <end position="450"/>
    </location>
</feature>